<protein>
    <recommendedName>
        <fullName evidence="3">Protein kinase domain-containing protein</fullName>
    </recommendedName>
</protein>
<accession>A0AAE0FGW9</accession>
<organism evidence="1 2">
    <name type="scientific">Cymbomonas tetramitiformis</name>
    <dbReference type="NCBI Taxonomy" id="36881"/>
    <lineage>
        <taxon>Eukaryota</taxon>
        <taxon>Viridiplantae</taxon>
        <taxon>Chlorophyta</taxon>
        <taxon>Pyramimonadophyceae</taxon>
        <taxon>Pyramimonadales</taxon>
        <taxon>Pyramimonadaceae</taxon>
        <taxon>Cymbomonas</taxon>
    </lineage>
</organism>
<keyword evidence="2" id="KW-1185">Reference proteome</keyword>
<dbReference type="Gene3D" id="1.10.510.10">
    <property type="entry name" value="Transferase(Phosphotransferase) domain 1"/>
    <property type="match status" value="1"/>
</dbReference>
<sequence length="165" mass="17108">MLSACISNAAEWPSESLDATWLLGMPPTSLASNGLPATAKGDAQPSQHDSVPTWRAAASCGLPHPAAGKAGYLAPELQLVGAIPSEATDVFAFGRVMEAVLAELGEEAAAPTWREFIGQLTAADPAERPSAAAACRHVFFTGVSAWRKEQSRSCAIGAAAPRPLR</sequence>
<evidence type="ECO:0000313" key="1">
    <source>
        <dbReference type="EMBL" id="KAK3259642.1"/>
    </source>
</evidence>
<comment type="caution">
    <text evidence="1">The sequence shown here is derived from an EMBL/GenBank/DDBJ whole genome shotgun (WGS) entry which is preliminary data.</text>
</comment>
<gene>
    <name evidence="1" type="ORF">CYMTET_31370</name>
</gene>
<dbReference type="AlphaFoldDB" id="A0AAE0FGW9"/>
<evidence type="ECO:0008006" key="3">
    <source>
        <dbReference type="Google" id="ProtNLM"/>
    </source>
</evidence>
<dbReference type="Proteomes" id="UP001190700">
    <property type="component" value="Unassembled WGS sequence"/>
</dbReference>
<reference evidence="1 2" key="1">
    <citation type="journal article" date="2015" name="Genome Biol. Evol.">
        <title>Comparative Genomics of a Bacterivorous Green Alga Reveals Evolutionary Causalities and Consequences of Phago-Mixotrophic Mode of Nutrition.</title>
        <authorList>
            <person name="Burns J.A."/>
            <person name="Paasch A."/>
            <person name="Narechania A."/>
            <person name="Kim E."/>
        </authorList>
    </citation>
    <scope>NUCLEOTIDE SEQUENCE [LARGE SCALE GENOMIC DNA]</scope>
    <source>
        <strain evidence="1 2">PLY_AMNH</strain>
    </source>
</reference>
<proteinExistence type="predicted"/>
<name>A0AAE0FGW9_9CHLO</name>
<evidence type="ECO:0000313" key="2">
    <source>
        <dbReference type="Proteomes" id="UP001190700"/>
    </source>
</evidence>
<dbReference type="InterPro" id="IPR011009">
    <property type="entry name" value="Kinase-like_dom_sf"/>
</dbReference>
<dbReference type="EMBL" id="LGRX02018588">
    <property type="protein sequence ID" value="KAK3259642.1"/>
    <property type="molecule type" value="Genomic_DNA"/>
</dbReference>
<dbReference type="SUPFAM" id="SSF56112">
    <property type="entry name" value="Protein kinase-like (PK-like)"/>
    <property type="match status" value="1"/>
</dbReference>